<feature type="region of interest" description="Disordered" evidence="1">
    <location>
        <begin position="1"/>
        <end position="38"/>
    </location>
</feature>
<dbReference type="EMBL" id="KQ241729">
    <property type="protein sequence ID" value="KNC84950.1"/>
    <property type="molecule type" value="Genomic_DNA"/>
</dbReference>
<feature type="domain" description="BHLH" evidence="2">
    <location>
        <begin position="531"/>
        <end position="588"/>
    </location>
</feature>
<dbReference type="GO" id="GO:0046983">
    <property type="term" value="F:protein dimerization activity"/>
    <property type="evidence" value="ECO:0007669"/>
    <property type="project" value="InterPro"/>
</dbReference>
<protein>
    <recommendedName>
        <fullName evidence="2">BHLH domain-containing protein</fullName>
    </recommendedName>
</protein>
<sequence>MSTTNCIPDTSSICDSGSNNEASSSNPNDHQNSASDENEKSLLLSLGLPDDFFAAIVPNSQVDGSAVPSSAAPGSGIVVGYEPYTLNAMLIDGEPYDWASYHPHIRGVHSYPFMSNLQFRSLLQVTQTNLDNVYHHNDQSHSGVHLTRPTTQSDLLTRTHLAWQQQSEIRSSLGEYSDNGLPPLQPYPGAIPQQVGIYDNRPLQQPVRCMSTPQLYGEVHTAYMHRDVDHVSIEPYISENYSFDTINVLNMLAWDPQNSTRTNSTDPESPPRDVDLCADAMIDLNTALAKHQSYDLPFATSQLSDVSDEAPILPAQTRLQAKKRQRAILPRLPTSSEHEKGARTLSFPMGLQPLVDKSKSTKHRERVTMHLTPDSINTRKFRGTQTGTYMSGRRCEYTVNSRAHKLIDGRSDSVQFNGRPFASPPTFDFVASSHRSLSLRRSTSLSNEPPSNFNLTTASPSPMDTGSPQFVHPAETEYSDDELNANSTALFPAVYFSTHSLNSAQPLTPYPVSFQTQHNKRADDIVDKAMRKKHIHKYSEMSRRERLKQAFRELQQAVPDAVPKGRRNLNRGIVLQGGQQPIDYIKAMHEKKSKLFLDRAAELETNRNLRERHVSFRTDESSVERTQFSSRYILVIVGSLLTAYHGI</sequence>
<evidence type="ECO:0000256" key="1">
    <source>
        <dbReference type="SAM" id="MobiDB-lite"/>
    </source>
</evidence>
<name>A0A0L0G7H1_9EUKA</name>
<reference evidence="3 4" key="1">
    <citation type="submission" date="2011-02" db="EMBL/GenBank/DDBJ databases">
        <title>The Genome Sequence of Sphaeroforma arctica JP610.</title>
        <authorList>
            <consortium name="The Broad Institute Genome Sequencing Platform"/>
            <person name="Russ C."/>
            <person name="Cuomo C."/>
            <person name="Young S.K."/>
            <person name="Zeng Q."/>
            <person name="Gargeya S."/>
            <person name="Alvarado L."/>
            <person name="Berlin A."/>
            <person name="Chapman S.B."/>
            <person name="Chen Z."/>
            <person name="Freedman E."/>
            <person name="Gellesch M."/>
            <person name="Goldberg J."/>
            <person name="Griggs A."/>
            <person name="Gujja S."/>
            <person name="Heilman E."/>
            <person name="Heiman D."/>
            <person name="Howarth C."/>
            <person name="Mehta T."/>
            <person name="Neiman D."/>
            <person name="Pearson M."/>
            <person name="Roberts A."/>
            <person name="Saif S."/>
            <person name="Shea T."/>
            <person name="Shenoy N."/>
            <person name="Sisk P."/>
            <person name="Stolte C."/>
            <person name="Sykes S."/>
            <person name="White J."/>
            <person name="Yandava C."/>
            <person name="Burger G."/>
            <person name="Gray M.W."/>
            <person name="Holland P.W.H."/>
            <person name="King N."/>
            <person name="Lang F.B.F."/>
            <person name="Roger A.J."/>
            <person name="Ruiz-Trillo I."/>
            <person name="Haas B."/>
            <person name="Nusbaum C."/>
            <person name="Birren B."/>
        </authorList>
    </citation>
    <scope>NUCLEOTIDE SEQUENCE [LARGE SCALE GENOMIC DNA]</scope>
    <source>
        <strain evidence="3 4">JP610</strain>
    </source>
</reference>
<dbReference type="InterPro" id="IPR036638">
    <property type="entry name" value="HLH_DNA-bd_sf"/>
</dbReference>
<keyword evidence="4" id="KW-1185">Reference proteome</keyword>
<accession>A0A0L0G7H1</accession>
<dbReference type="GeneID" id="25903345"/>
<feature type="compositionally biased region" description="Polar residues" evidence="1">
    <location>
        <begin position="1"/>
        <end position="35"/>
    </location>
</feature>
<feature type="compositionally biased region" description="Polar residues" evidence="1">
    <location>
        <begin position="447"/>
        <end position="468"/>
    </location>
</feature>
<evidence type="ECO:0000313" key="3">
    <source>
        <dbReference type="EMBL" id="KNC84950.1"/>
    </source>
</evidence>
<dbReference type="Gene3D" id="4.10.280.10">
    <property type="entry name" value="Helix-loop-helix DNA-binding domain"/>
    <property type="match status" value="1"/>
</dbReference>
<dbReference type="AlphaFoldDB" id="A0A0L0G7H1"/>
<proteinExistence type="predicted"/>
<evidence type="ECO:0000313" key="4">
    <source>
        <dbReference type="Proteomes" id="UP000054560"/>
    </source>
</evidence>
<evidence type="ECO:0000259" key="2">
    <source>
        <dbReference type="PROSITE" id="PS50888"/>
    </source>
</evidence>
<dbReference type="PROSITE" id="PS50888">
    <property type="entry name" value="BHLH"/>
    <property type="match status" value="1"/>
</dbReference>
<feature type="region of interest" description="Disordered" evidence="1">
    <location>
        <begin position="440"/>
        <end position="472"/>
    </location>
</feature>
<dbReference type="RefSeq" id="XP_014158852.1">
    <property type="nucleotide sequence ID" value="XM_014303377.1"/>
</dbReference>
<dbReference type="InterPro" id="IPR011598">
    <property type="entry name" value="bHLH_dom"/>
</dbReference>
<organism evidence="3 4">
    <name type="scientific">Sphaeroforma arctica JP610</name>
    <dbReference type="NCBI Taxonomy" id="667725"/>
    <lineage>
        <taxon>Eukaryota</taxon>
        <taxon>Ichthyosporea</taxon>
        <taxon>Ichthyophonida</taxon>
        <taxon>Sphaeroforma</taxon>
    </lineage>
</organism>
<dbReference type="Proteomes" id="UP000054560">
    <property type="component" value="Unassembled WGS sequence"/>
</dbReference>
<dbReference type="SUPFAM" id="SSF47459">
    <property type="entry name" value="HLH, helix-loop-helix DNA-binding domain"/>
    <property type="match status" value="1"/>
</dbReference>
<gene>
    <name evidence="3" type="ORF">SARC_02841</name>
</gene>